<proteinExistence type="predicted"/>
<dbReference type="ExpressionAtlas" id="M8C656">
    <property type="expression patterns" value="baseline"/>
</dbReference>
<evidence type="ECO:0000313" key="1">
    <source>
        <dbReference type="EnsemblPlants" id="EMT29729"/>
    </source>
</evidence>
<reference evidence="1" key="1">
    <citation type="submission" date="2015-06" db="UniProtKB">
        <authorList>
            <consortium name="EnsemblPlants"/>
        </authorList>
    </citation>
    <scope>IDENTIFICATION</scope>
</reference>
<dbReference type="PANTHER" id="PTHR33115:SF37">
    <property type="entry name" value="OS01G0618300 PROTEIN"/>
    <property type="match status" value="1"/>
</dbReference>
<dbReference type="AlphaFoldDB" id="M8C656"/>
<organism evidence="1">
    <name type="scientific">Aegilops tauschii</name>
    <name type="common">Tausch's goatgrass</name>
    <name type="synonym">Aegilops squarrosa</name>
    <dbReference type="NCBI Taxonomy" id="37682"/>
    <lineage>
        <taxon>Eukaryota</taxon>
        <taxon>Viridiplantae</taxon>
        <taxon>Streptophyta</taxon>
        <taxon>Embryophyta</taxon>
        <taxon>Tracheophyta</taxon>
        <taxon>Spermatophyta</taxon>
        <taxon>Magnoliopsida</taxon>
        <taxon>Liliopsida</taxon>
        <taxon>Poales</taxon>
        <taxon>Poaceae</taxon>
        <taxon>BOP clade</taxon>
        <taxon>Pooideae</taxon>
        <taxon>Triticodae</taxon>
        <taxon>Triticeae</taxon>
        <taxon>Triticinae</taxon>
        <taxon>Aegilops</taxon>
    </lineage>
</organism>
<name>M8C656_AEGTA</name>
<accession>M8C656</accession>
<dbReference type="EnsemblPlants" id="EMT29729">
    <property type="protein sequence ID" value="EMT29729"/>
    <property type="gene ID" value="F775_01365"/>
</dbReference>
<dbReference type="PANTHER" id="PTHR33115">
    <property type="entry name" value="ARM REPEAT SUPERFAMILY PROTEIN"/>
    <property type="match status" value="1"/>
</dbReference>
<protein>
    <submittedName>
        <fullName evidence="1">Uncharacterized protein</fullName>
    </submittedName>
</protein>
<sequence length="418" mass="46267">MALARIMLSSTFSNRIEVHDTENKNVVLAVKILYIMVLCQGTLYLMACILESLSFLLRKSMALGCGLLDKFGVESVNLYYEQAYDTFLQEGLFNATKKMSLANFAIDSLNPKASRNRKCATVRILNSLLQKNKASSSNTELVSLITTSTKAVTTLISMLGWTITEDASIRIFAAKVMVYIAPYIQIVGIPGTMQKVYSLLDAQDQNTTNEVLTEIINANGGNADDQQISNDASSLTVNSNRRDVFRRQQTIHGSSNSKFDIERGKVPAVQISSTEMPQKKGERCCLMERVHRFSQHAEKLWSIPQEDSKDEDTLPALGMQILEGLAHDLHNCAVIIRVTDLLPKIIGLIRGIPGTMPTQRERTATSSLKLVAKLASVKGKIGLTLRQEFSKNPFLIGNLAEILELEGNSNYLEQSKLA</sequence>